<gene>
    <name evidence="2" type="ORF">NDU88_006007</name>
</gene>
<evidence type="ECO:0000256" key="1">
    <source>
        <dbReference type="SAM" id="MobiDB-lite"/>
    </source>
</evidence>
<name>A0AAV7PH36_PLEWA</name>
<organism evidence="2 3">
    <name type="scientific">Pleurodeles waltl</name>
    <name type="common">Iberian ribbed newt</name>
    <dbReference type="NCBI Taxonomy" id="8319"/>
    <lineage>
        <taxon>Eukaryota</taxon>
        <taxon>Metazoa</taxon>
        <taxon>Chordata</taxon>
        <taxon>Craniata</taxon>
        <taxon>Vertebrata</taxon>
        <taxon>Euteleostomi</taxon>
        <taxon>Amphibia</taxon>
        <taxon>Batrachia</taxon>
        <taxon>Caudata</taxon>
        <taxon>Salamandroidea</taxon>
        <taxon>Salamandridae</taxon>
        <taxon>Pleurodelinae</taxon>
        <taxon>Pleurodeles</taxon>
    </lineage>
</organism>
<dbReference type="AlphaFoldDB" id="A0AAV7PH36"/>
<feature type="region of interest" description="Disordered" evidence="1">
    <location>
        <begin position="1"/>
        <end position="47"/>
    </location>
</feature>
<evidence type="ECO:0000313" key="2">
    <source>
        <dbReference type="EMBL" id="KAJ1127611.1"/>
    </source>
</evidence>
<dbReference type="EMBL" id="JANPWB010000011">
    <property type="protein sequence ID" value="KAJ1127611.1"/>
    <property type="molecule type" value="Genomic_DNA"/>
</dbReference>
<reference evidence="2" key="1">
    <citation type="journal article" date="2022" name="bioRxiv">
        <title>Sequencing and chromosome-scale assembly of the giantPleurodeles waltlgenome.</title>
        <authorList>
            <person name="Brown T."/>
            <person name="Elewa A."/>
            <person name="Iarovenko S."/>
            <person name="Subramanian E."/>
            <person name="Araus A.J."/>
            <person name="Petzold A."/>
            <person name="Susuki M."/>
            <person name="Suzuki K.-i.T."/>
            <person name="Hayashi T."/>
            <person name="Toyoda A."/>
            <person name="Oliveira C."/>
            <person name="Osipova E."/>
            <person name="Leigh N.D."/>
            <person name="Simon A."/>
            <person name="Yun M.H."/>
        </authorList>
    </citation>
    <scope>NUCLEOTIDE SEQUENCE</scope>
    <source>
        <strain evidence="2">20211129_DDA</strain>
        <tissue evidence="2">Liver</tissue>
    </source>
</reference>
<dbReference type="Proteomes" id="UP001066276">
    <property type="component" value="Chromosome 7"/>
</dbReference>
<feature type="compositionally biased region" description="Basic and acidic residues" evidence="1">
    <location>
        <begin position="1"/>
        <end position="12"/>
    </location>
</feature>
<evidence type="ECO:0000313" key="3">
    <source>
        <dbReference type="Proteomes" id="UP001066276"/>
    </source>
</evidence>
<keyword evidence="3" id="KW-1185">Reference proteome</keyword>
<comment type="caution">
    <text evidence="2">The sequence shown here is derived from an EMBL/GenBank/DDBJ whole genome shotgun (WGS) entry which is preliminary data.</text>
</comment>
<sequence length="147" mass="16008">MTAPRSQDRDGHSGFPAVLAGDRQKAARQHSGKDPATMKPAPNGAGGVAGVRRIIELMLQEEMKGLDIGDPSFQTHGDTERTLGIGEDFGMDKGLQEEFTLGLAPIANVHMTSRELSYLELKKEKYLAQSGPLRCLTGSRRKKKDMT</sequence>
<proteinExistence type="predicted"/>
<accession>A0AAV7PH36</accession>
<protein>
    <submittedName>
        <fullName evidence="2">Uncharacterized protein</fullName>
    </submittedName>
</protein>
<feature type="region of interest" description="Disordered" evidence="1">
    <location>
        <begin position="66"/>
        <end position="88"/>
    </location>
</feature>